<feature type="domain" description="Helix-turn-helix type 11" evidence="1">
    <location>
        <begin position="8"/>
        <end position="60"/>
    </location>
</feature>
<reference evidence="2 3" key="1">
    <citation type="submission" date="2015-09" db="EMBL/GenBank/DDBJ databases">
        <authorList>
            <consortium name="Pathogen Informatics"/>
        </authorList>
    </citation>
    <scope>NUCLEOTIDE SEQUENCE [LARGE SCALE GENOMIC DNA]</scope>
    <source>
        <strain evidence="2 3">2789STDY5608891</strain>
    </source>
</reference>
<dbReference type="Gene3D" id="1.10.10.10">
    <property type="entry name" value="Winged helix-like DNA-binding domain superfamily/Winged helix DNA-binding domain"/>
    <property type="match status" value="1"/>
</dbReference>
<protein>
    <submittedName>
        <fullName evidence="2">Uncharacterized protein conserved in archaea</fullName>
    </submittedName>
</protein>
<evidence type="ECO:0000259" key="1">
    <source>
        <dbReference type="Pfam" id="PF08279"/>
    </source>
</evidence>
<dbReference type="InterPro" id="IPR000485">
    <property type="entry name" value="AsnC-type_HTH_dom"/>
</dbReference>
<organism evidence="2 3">
    <name type="scientific">Eubacterium ramulus</name>
    <dbReference type="NCBI Taxonomy" id="39490"/>
    <lineage>
        <taxon>Bacteria</taxon>
        <taxon>Bacillati</taxon>
        <taxon>Bacillota</taxon>
        <taxon>Clostridia</taxon>
        <taxon>Eubacteriales</taxon>
        <taxon>Eubacteriaceae</taxon>
        <taxon>Eubacterium</taxon>
    </lineage>
</organism>
<dbReference type="InterPro" id="IPR036390">
    <property type="entry name" value="WH_DNA-bd_sf"/>
</dbReference>
<accession>A0A173ST12</accession>
<dbReference type="SUPFAM" id="SSF46785">
    <property type="entry name" value="Winged helix' DNA-binding domain"/>
    <property type="match status" value="1"/>
</dbReference>
<dbReference type="InterPro" id="IPR011991">
    <property type="entry name" value="ArsR-like_HTH"/>
</dbReference>
<dbReference type="Pfam" id="PF08279">
    <property type="entry name" value="HTH_11"/>
    <property type="match status" value="1"/>
</dbReference>
<dbReference type="AlphaFoldDB" id="A0A173ST12"/>
<dbReference type="RefSeq" id="WP_242853582.1">
    <property type="nucleotide sequence ID" value="NZ_CP173382.1"/>
</dbReference>
<dbReference type="GeneID" id="97389977"/>
<dbReference type="Proteomes" id="UP000095492">
    <property type="component" value="Unassembled WGS sequence"/>
</dbReference>
<dbReference type="EMBL" id="CYYA01000006">
    <property type="protein sequence ID" value="CUM92298.1"/>
    <property type="molecule type" value="Genomic_DNA"/>
</dbReference>
<dbReference type="PRINTS" id="PR00033">
    <property type="entry name" value="HTHASNC"/>
</dbReference>
<dbReference type="CDD" id="cd00090">
    <property type="entry name" value="HTH_ARSR"/>
    <property type="match status" value="1"/>
</dbReference>
<proteinExistence type="predicted"/>
<dbReference type="InterPro" id="IPR013196">
    <property type="entry name" value="HTH_11"/>
</dbReference>
<sequence>MNELTDTQKKIVELLCYDKQLSAKKIAEKLGLGSRSIEKNIKKLKTLGFLIRHGSPKNGYWEVTDCDTEEKNK</sequence>
<dbReference type="InterPro" id="IPR036388">
    <property type="entry name" value="WH-like_DNA-bd_sf"/>
</dbReference>
<dbReference type="GO" id="GO:0043565">
    <property type="term" value="F:sequence-specific DNA binding"/>
    <property type="evidence" value="ECO:0007669"/>
    <property type="project" value="InterPro"/>
</dbReference>
<name>A0A173ST12_EUBRA</name>
<evidence type="ECO:0000313" key="2">
    <source>
        <dbReference type="EMBL" id="CUM92298.1"/>
    </source>
</evidence>
<evidence type="ECO:0000313" key="3">
    <source>
        <dbReference type="Proteomes" id="UP000095492"/>
    </source>
</evidence>
<dbReference type="STRING" id="39490.ERS852448_01076"/>
<gene>
    <name evidence="2" type="ORF">ERS852448_01076</name>
</gene>